<feature type="region of interest" description="Disordered" evidence="8">
    <location>
        <begin position="40"/>
        <end position="59"/>
    </location>
</feature>
<evidence type="ECO:0000256" key="1">
    <source>
        <dbReference type="ARBA" id="ARBA00004567"/>
    </source>
</evidence>
<evidence type="ECO:0000256" key="8">
    <source>
        <dbReference type="SAM" id="MobiDB-lite"/>
    </source>
</evidence>
<dbReference type="GO" id="GO:0017056">
    <property type="term" value="F:structural constituent of nuclear pore"/>
    <property type="evidence" value="ECO:0007669"/>
    <property type="project" value="InterPro"/>
</dbReference>
<evidence type="ECO:0000256" key="4">
    <source>
        <dbReference type="ARBA" id="ARBA00022927"/>
    </source>
</evidence>
<feature type="compositionally biased region" description="Low complexity" evidence="8">
    <location>
        <begin position="88"/>
        <end position="110"/>
    </location>
</feature>
<keyword evidence="3" id="KW-0509">mRNA transport</keyword>
<evidence type="ECO:0000313" key="10">
    <source>
        <dbReference type="Proteomes" id="UP001140949"/>
    </source>
</evidence>
<dbReference type="EMBL" id="JANAVB010025598">
    <property type="protein sequence ID" value="KAJ6820385.1"/>
    <property type="molecule type" value="Genomic_DNA"/>
</dbReference>
<dbReference type="PANTHER" id="PTHR13257">
    <property type="entry name" value="NUCLEOPORIN NUP84-RELATED"/>
    <property type="match status" value="1"/>
</dbReference>
<evidence type="ECO:0000256" key="6">
    <source>
        <dbReference type="ARBA" id="ARBA00023132"/>
    </source>
</evidence>
<keyword evidence="7" id="KW-0539">Nucleus</keyword>
<keyword evidence="5" id="KW-0811">Translocation</keyword>
<protein>
    <submittedName>
        <fullName evidence="9">Nuclear pore complex protein NUP88</fullName>
    </submittedName>
</protein>
<dbReference type="InterPro" id="IPR037700">
    <property type="entry name" value="NUP88/NUP82"/>
</dbReference>
<feature type="region of interest" description="Disordered" evidence="8">
    <location>
        <begin position="88"/>
        <end position="116"/>
    </location>
</feature>
<dbReference type="PANTHER" id="PTHR13257:SF0">
    <property type="entry name" value="NUCLEAR PORE COMPLEX PROTEIN NUP88"/>
    <property type="match status" value="1"/>
</dbReference>
<dbReference type="InterPro" id="IPR036322">
    <property type="entry name" value="WD40_repeat_dom_sf"/>
</dbReference>
<evidence type="ECO:0000256" key="2">
    <source>
        <dbReference type="ARBA" id="ARBA00022448"/>
    </source>
</evidence>
<dbReference type="GO" id="GO:0000056">
    <property type="term" value="P:ribosomal small subunit export from nucleus"/>
    <property type="evidence" value="ECO:0007669"/>
    <property type="project" value="InterPro"/>
</dbReference>
<name>A0AAX6FWF1_IRIPA</name>
<dbReference type="GO" id="GO:0005643">
    <property type="term" value="C:nuclear pore"/>
    <property type="evidence" value="ECO:0007669"/>
    <property type="project" value="UniProtKB-SubCell"/>
</dbReference>
<keyword evidence="10" id="KW-1185">Reference proteome</keyword>
<comment type="caution">
    <text evidence="9">The sequence shown here is derived from an EMBL/GenBank/DDBJ whole genome shotgun (WGS) entry which is preliminary data.</text>
</comment>
<keyword evidence="4" id="KW-0653">Protein transport</keyword>
<dbReference type="GO" id="GO:0006406">
    <property type="term" value="P:mRNA export from nucleus"/>
    <property type="evidence" value="ECO:0007669"/>
    <property type="project" value="TreeGrafter"/>
</dbReference>
<sequence>MGGGNLLPPPLLSPSSSSSKKKAIEWVPLQKHPLFTASATTSATTTTASPPPPSYGGNLAAWDPSSSRLYLWDPRSLRLHRLLLRFPDPADSSSSSTTTSSIEASSPSDILAPDAPIRGPVRHVSLNRDGSSLLLLSDADALTVVHLHGAGAGAGAGNTLRTSPVGGTETLSGRASGLRVLQASWHPFSEKHLGVLSSDSVFRLYDLTSDLEQPEQEFYLQPVESGSSLNAGSICPVAFSFGGQHLWDRFSIFVLFSDGSIYILCPVIPFGSFCSWAYVMEIYEDVSTFGLKSSNPKVVSNSSLAINWLESTFPELADQSIQGGNKVVLRAHPYAPLDASLSLKGPLLKVRNVEDNDDSTACSADCEGKAVSFLYSSIGKDSILVIAWSSGQLQIDALADEIQPCWSMGSPPRLRVDPYGGLKGVAMICESNLEELSATKLTHTLQNIDNIADPVWLGHPPPLLRLGIVDLALPRYALDNCMLALFPDLLEPHKFYCLHGGGIDLINLHVLPFSDMVDEPENIEKAPSVSPILSTYHGESFSTSLLPGFVAIADPYGHPQVVAITPSYECLVLEVRGQDELDLFHYDMNVKSVSHTEIAGSPGIETISKELLSGPKTSIVPLSTTLRGLAGDSIEGRSTLHHYMKMFRENYVEYAHKVYIELKHHTNYQKMVLEDQNKRLGDTKQLLLNIEAKESVIKDRIDRAFKVYELLEQRMQNFKTLRGANRKPLSRAELDFKAQLDRFAHVELDALHSSIDALNARLRRCSQSSPTNTSNISRQATGRRKQLVSESQMLQVRSSLEMLSIINNENTKKLKLIEKELKSQEDIN</sequence>
<feature type="compositionally biased region" description="Polar residues" evidence="8">
    <location>
        <begin position="766"/>
        <end position="780"/>
    </location>
</feature>
<keyword evidence="2" id="KW-0813">Transport</keyword>
<dbReference type="GO" id="GO:0000055">
    <property type="term" value="P:ribosomal large subunit export from nucleus"/>
    <property type="evidence" value="ECO:0007669"/>
    <property type="project" value="InterPro"/>
</dbReference>
<dbReference type="AlphaFoldDB" id="A0AAX6FWF1"/>
<dbReference type="GO" id="GO:0006606">
    <property type="term" value="P:protein import into nucleus"/>
    <property type="evidence" value="ECO:0007669"/>
    <property type="project" value="TreeGrafter"/>
</dbReference>
<evidence type="ECO:0000313" key="9">
    <source>
        <dbReference type="EMBL" id="KAJ6820385.1"/>
    </source>
</evidence>
<gene>
    <name evidence="9" type="ORF">M6B38_396750</name>
</gene>
<proteinExistence type="predicted"/>
<keyword evidence="6" id="KW-0906">Nuclear pore complex</keyword>
<reference evidence="9" key="2">
    <citation type="submission" date="2023-04" db="EMBL/GenBank/DDBJ databases">
        <authorList>
            <person name="Bruccoleri R.E."/>
            <person name="Oakeley E.J."/>
            <person name="Faust A.-M."/>
            <person name="Dessus-Babus S."/>
            <person name="Altorfer M."/>
            <person name="Burckhardt D."/>
            <person name="Oertli M."/>
            <person name="Naumann U."/>
            <person name="Petersen F."/>
            <person name="Wong J."/>
        </authorList>
    </citation>
    <scope>NUCLEOTIDE SEQUENCE</scope>
    <source>
        <strain evidence="9">GSM-AAB239-AS_SAM_17_03QT</strain>
        <tissue evidence="9">Leaf</tissue>
    </source>
</reference>
<dbReference type="SUPFAM" id="SSF50978">
    <property type="entry name" value="WD40 repeat-like"/>
    <property type="match status" value="1"/>
</dbReference>
<evidence type="ECO:0000256" key="3">
    <source>
        <dbReference type="ARBA" id="ARBA00022816"/>
    </source>
</evidence>
<accession>A0AAX6FWF1</accession>
<dbReference type="Proteomes" id="UP001140949">
    <property type="component" value="Unassembled WGS sequence"/>
</dbReference>
<evidence type="ECO:0000256" key="7">
    <source>
        <dbReference type="ARBA" id="ARBA00023242"/>
    </source>
</evidence>
<comment type="subcellular location">
    <subcellularLocation>
        <location evidence="1">Nucleus</location>
        <location evidence="1">Nuclear pore complex</location>
    </subcellularLocation>
</comment>
<organism evidence="9 10">
    <name type="scientific">Iris pallida</name>
    <name type="common">Sweet iris</name>
    <dbReference type="NCBI Taxonomy" id="29817"/>
    <lineage>
        <taxon>Eukaryota</taxon>
        <taxon>Viridiplantae</taxon>
        <taxon>Streptophyta</taxon>
        <taxon>Embryophyta</taxon>
        <taxon>Tracheophyta</taxon>
        <taxon>Spermatophyta</taxon>
        <taxon>Magnoliopsida</taxon>
        <taxon>Liliopsida</taxon>
        <taxon>Asparagales</taxon>
        <taxon>Iridaceae</taxon>
        <taxon>Iridoideae</taxon>
        <taxon>Irideae</taxon>
        <taxon>Iris</taxon>
    </lineage>
</organism>
<evidence type="ECO:0000256" key="5">
    <source>
        <dbReference type="ARBA" id="ARBA00023010"/>
    </source>
</evidence>
<reference evidence="9" key="1">
    <citation type="journal article" date="2023" name="GigaByte">
        <title>Genome assembly of the bearded iris, Iris pallida Lam.</title>
        <authorList>
            <person name="Bruccoleri R.E."/>
            <person name="Oakeley E.J."/>
            <person name="Faust A.M.E."/>
            <person name="Altorfer M."/>
            <person name="Dessus-Babus S."/>
            <person name="Burckhardt D."/>
            <person name="Oertli M."/>
            <person name="Naumann U."/>
            <person name="Petersen F."/>
            <person name="Wong J."/>
        </authorList>
    </citation>
    <scope>NUCLEOTIDE SEQUENCE</scope>
    <source>
        <strain evidence="9">GSM-AAB239-AS_SAM_17_03QT</strain>
    </source>
</reference>
<feature type="region of interest" description="Disordered" evidence="8">
    <location>
        <begin position="766"/>
        <end position="790"/>
    </location>
</feature>